<dbReference type="RefSeq" id="WP_136836717.1">
    <property type="nucleotide sequence ID" value="NZ_SWBQ01000004.1"/>
</dbReference>
<comment type="caution">
    <text evidence="2">The sequence shown here is derived from an EMBL/GenBank/DDBJ whole genome shotgun (WGS) entry which is preliminary data.</text>
</comment>
<dbReference type="AlphaFoldDB" id="A0A4U1CD70"/>
<organism evidence="2 3">
    <name type="scientific">Pedobacter frigoris</name>
    <dbReference type="NCBI Taxonomy" id="2571272"/>
    <lineage>
        <taxon>Bacteria</taxon>
        <taxon>Pseudomonadati</taxon>
        <taxon>Bacteroidota</taxon>
        <taxon>Sphingobacteriia</taxon>
        <taxon>Sphingobacteriales</taxon>
        <taxon>Sphingobacteriaceae</taxon>
        <taxon>Pedobacter</taxon>
    </lineage>
</organism>
<dbReference type="Proteomes" id="UP000307244">
    <property type="component" value="Unassembled WGS sequence"/>
</dbReference>
<feature type="chain" id="PRO_5020336771" evidence="1">
    <location>
        <begin position="20"/>
        <end position="530"/>
    </location>
</feature>
<accession>A0A4U1CD70</accession>
<keyword evidence="3" id="KW-1185">Reference proteome</keyword>
<name>A0A4U1CD70_9SPHI</name>
<sequence>MKLIVFIALSFLSVTFCYAQSDQNSIRYIEINYLTSSPITYNSIESSKNLVGIKIINVNKKLVDITNNVQTFDFKSDQPAIFAMFTDIKLPKADDAAAGLAGESGTFLDDEVIAGISPIRGKTLSKADFTKLNQEYLALFTRVDKLKSLGLYKEYYNELSRTTLFYSNLNDLQLLCNTAYDKIRDKTMDLTYDYLVARNASQRLGLSGNSFAEFTSKDQIAIGRILKNYLKVTYDKSQEEYQLVTTHYAEASLKALTTDLDQFIKSVNATAGAVSDAGVKKEMTDKAVALRVILSGYTAAFKDADIVALNKKITNFETTTLKSVTDSYNYVNESNYTVYITPQELEVDETKFIIHIKPKNDVVCSPVAKSYVIKIRSKQGLKINFSSGFFVNFGGNSFIDQTYRYDDVDGEPDKSRITRNDTKNKFFPSIGALMHVYTRSGTELQPALSFGVSIKNASKVNFHLGPSLIAGKNQRFILSGGVTLTKTSLIGDKYQEGQIIVKSTAPTDVPVSDFDRFGYFLSLTYNLSSK</sequence>
<gene>
    <name evidence="2" type="ORF">FA047_14065</name>
</gene>
<evidence type="ECO:0000313" key="2">
    <source>
        <dbReference type="EMBL" id="TKC04894.1"/>
    </source>
</evidence>
<dbReference type="EMBL" id="SWBQ01000004">
    <property type="protein sequence ID" value="TKC04894.1"/>
    <property type="molecule type" value="Genomic_DNA"/>
</dbReference>
<evidence type="ECO:0000256" key="1">
    <source>
        <dbReference type="SAM" id="SignalP"/>
    </source>
</evidence>
<feature type="signal peptide" evidence="1">
    <location>
        <begin position="1"/>
        <end position="19"/>
    </location>
</feature>
<proteinExistence type="predicted"/>
<protein>
    <submittedName>
        <fullName evidence="2">Uncharacterized protein</fullName>
    </submittedName>
</protein>
<evidence type="ECO:0000313" key="3">
    <source>
        <dbReference type="Proteomes" id="UP000307244"/>
    </source>
</evidence>
<keyword evidence="1" id="KW-0732">Signal</keyword>
<dbReference type="OrthoDB" id="1491176at2"/>
<reference evidence="2 3" key="1">
    <citation type="submission" date="2019-04" db="EMBL/GenBank/DDBJ databases">
        <title>Pedobacter sp. RP-3-15 sp. nov., isolated from Arctic soil.</title>
        <authorList>
            <person name="Dahal R.H."/>
            <person name="Kim D.-U."/>
        </authorList>
    </citation>
    <scope>NUCLEOTIDE SEQUENCE [LARGE SCALE GENOMIC DNA]</scope>
    <source>
        <strain evidence="2 3">RP-3-15</strain>
    </source>
</reference>